<dbReference type="Gene3D" id="3.30.70.1290">
    <property type="entry name" value="Transposase IS200-like"/>
    <property type="match status" value="1"/>
</dbReference>
<evidence type="ECO:0000313" key="2">
    <source>
        <dbReference type="EMBL" id="MFD2530975.1"/>
    </source>
</evidence>
<dbReference type="SUPFAM" id="SSF143422">
    <property type="entry name" value="Transposase IS200-like"/>
    <property type="match status" value="1"/>
</dbReference>
<evidence type="ECO:0000259" key="1">
    <source>
        <dbReference type="SMART" id="SM01321"/>
    </source>
</evidence>
<keyword evidence="3" id="KW-1185">Reference proteome</keyword>
<organism evidence="2 3">
    <name type="scientific">Gracilimonas halophila</name>
    <dbReference type="NCBI Taxonomy" id="1834464"/>
    <lineage>
        <taxon>Bacteria</taxon>
        <taxon>Pseudomonadati</taxon>
        <taxon>Balneolota</taxon>
        <taxon>Balneolia</taxon>
        <taxon>Balneolales</taxon>
        <taxon>Balneolaceae</taxon>
        <taxon>Gracilimonas</taxon>
    </lineage>
</organism>
<proteinExistence type="predicted"/>
<dbReference type="RefSeq" id="WP_390297136.1">
    <property type="nucleotide sequence ID" value="NZ_JBHULI010000001.1"/>
</dbReference>
<dbReference type="PANTHER" id="PTHR36966:SF1">
    <property type="entry name" value="REP-ASSOCIATED TYROSINE TRANSPOSASE"/>
    <property type="match status" value="1"/>
</dbReference>
<dbReference type="InterPro" id="IPR002686">
    <property type="entry name" value="Transposase_17"/>
</dbReference>
<feature type="domain" description="Transposase IS200-like" evidence="1">
    <location>
        <begin position="10"/>
        <end position="143"/>
    </location>
</feature>
<dbReference type="InterPro" id="IPR036515">
    <property type="entry name" value="Transposase_17_sf"/>
</dbReference>
<dbReference type="InterPro" id="IPR052715">
    <property type="entry name" value="RAYT_transposase"/>
</dbReference>
<dbReference type="EMBL" id="JBHULI010000001">
    <property type="protein sequence ID" value="MFD2530975.1"/>
    <property type="molecule type" value="Genomic_DNA"/>
</dbReference>
<dbReference type="PANTHER" id="PTHR36966">
    <property type="entry name" value="REP-ASSOCIATED TYROSINE TRANSPOSASE"/>
    <property type="match status" value="1"/>
</dbReference>
<name>A0ABW5JF82_9BACT</name>
<sequence length="177" mass="21163">MGRSRYKQHEPWYPYLLTSSFVHGLPLFSKPEIVNFVIEAIKHHQYKNDLKVYAWCVMENHFHLIAEQEDLKTCMQSIKSYTAKQILDFLRSKNYQLYLKQLAFSRKRGKKESVFQVWQEGYHPKQISTEKILNQKINYVHFNPVKRGYVDKPEDWRYSSARDYLGGSGLLDIQRII</sequence>
<evidence type="ECO:0000313" key="3">
    <source>
        <dbReference type="Proteomes" id="UP001597460"/>
    </source>
</evidence>
<protein>
    <submittedName>
        <fullName evidence="2">Transposase</fullName>
    </submittedName>
</protein>
<gene>
    <name evidence="2" type="ORF">ACFSVN_00785</name>
</gene>
<dbReference type="Pfam" id="PF01797">
    <property type="entry name" value="Y1_Tnp"/>
    <property type="match status" value="1"/>
</dbReference>
<comment type="caution">
    <text evidence="2">The sequence shown here is derived from an EMBL/GenBank/DDBJ whole genome shotgun (WGS) entry which is preliminary data.</text>
</comment>
<accession>A0ABW5JF82</accession>
<reference evidence="3" key="1">
    <citation type="journal article" date="2019" name="Int. J. Syst. Evol. Microbiol.">
        <title>The Global Catalogue of Microorganisms (GCM) 10K type strain sequencing project: providing services to taxonomists for standard genome sequencing and annotation.</title>
        <authorList>
            <consortium name="The Broad Institute Genomics Platform"/>
            <consortium name="The Broad Institute Genome Sequencing Center for Infectious Disease"/>
            <person name="Wu L."/>
            <person name="Ma J."/>
        </authorList>
    </citation>
    <scope>NUCLEOTIDE SEQUENCE [LARGE SCALE GENOMIC DNA]</scope>
    <source>
        <strain evidence="3">KCTC 52042</strain>
    </source>
</reference>
<dbReference type="SMART" id="SM01321">
    <property type="entry name" value="Y1_Tnp"/>
    <property type="match status" value="1"/>
</dbReference>
<dbReference type="Proteomes" id="UP001597460">
    <property type="component" value="Unassembled WGS sequence"/>
</dbReference>
<dbReference type="NCBIfam" id="NF047646">
    <property type="entry name" value="REP_Tyr_transpos"/>
    <property type="match status" value="1"/>
</dbReference>